<dbReference type="Proteomes" id="UP000199306">
    <property type="component" value="Unassembled WGS sequence"/>
</dbReference>
<dbReference type="SUPFAM" id="SSF53474">
    <property type="entry name" value="alpha/beta-Hydrolases"/>
    <property type="match status" value="1"/>
</dbReference>
<reference evidence="3 4" key="1">
    <citation type="submission" date="2016-10" db="EMBL/GenBank/DDBJ databases">
        <authorList>
            <person name="de Groot N.N."/>
        </authorList>
    </citation>
    <scope>NUCLEOTIDE SEQUENCE [LARGE SCALE GENOMIC DNA]</scope>
    <source>
        <strain evidence="4">E92,LMG 26720,CCM 7988</strain>
    </source>
</reference>
<evidence type="ECO:0000313" key="3">
    <source>
        <dbReference type="EMBL" id="SFP82035.1"/>
    </source>
</evidence>
<protein>
    <submittedName>
        <fullName evidence="3">Surfactin synthase thioesterase subunit</fullName>
    </submittedName>
</protein>
<dbReference type="PANTHER" id="PTHR11487">
    <property type="entry name" value="THIOESTERASE"/>
    <property type="match status" value="1"/>
</dbReference>
<evidence type="ECO:0000259" key="2">
    <source>
        <dbReference type="Pfam" id="PF00975"/>
    </source>
</evidence>
<gene>
    <name evidence="3" type="ORF">SAMN04515674_10636</name>
</gene>
<dbReference type="EMBL" id="FOXH01000006">
    <property type="protein sequence ID" value="SFP82035.1"/>
    <property type="molecule type" value="Genomic_DNA"/>
</dbReference>
<dbReference type="RefSeq" id="WP_092017126.1">
    <property type="nucleotide sequence ID" value="NZ_FOXH01000006.1"/>
</dbReference>
<dbReference type="Gene3D" id="3.40.50.1820">
    <property type="entry name" value="alpha/beta hydrolase"/>
    <property type="match status" value="1"/>
</dbReference>
<organism evidence="3 4">
    <name type="scientific">Pseudarcicella hirudinis</name>
    <dbReference type="NCBI Taxonomy" id="1079859"/>
    <lineage>
        <taxon>Bacteria</taxon>
        <taxon>Pseudomonadati</taxon>
        <taxon>Bacteroidota</taxon>
        <taxon>Cytophagia</taxon>
        <taxon>Cytophagales</taxon>
        <taxon>Flectobacillaceae</taxon>
        <taxon>Pseudarcicella</taxon>
    </lineage>
</organism>
<evidence type="ECO:0000313" key="4">
    <source>
        <dbReference type="Proteomes" id="UP000199306"/>
    </source>
</evidence>
<proteinExistence type="inferred from homology"/>
<keyword evidence="4" id="KW-1185">Reference proteome</keyword>
<dbReference type="AlphaFoldDB" id="A0A1I5TG80"/>
<dbReference type="GO" id="GO:0008610">
    <property type="term" value="P:lipid biosynthetic process"/>
    <property type="evidence" value="ECO:0007669"/>
    <property type="project" value="TreeGrafter"/>
</dbReference>
<feature type="domain" description="Thioesterase" evidence="2">
    <location>
        <begin position="5"/>
        <end position="228"/>
    </location>
</feature>
<evidence type="ECO:0000256" key="1">
    <source>
        <dbReference type="ARBA" id="ARBA00007169"/>
    </source>
</evidence>
<dbReference type="Pfam" id="PF00975">
    <property type="entry name" value="Thioesterase"/>
    <property type="match status" value="1"/>
</dbReference>
<dbReference type="STRING" id="1079859.SAMN04515674_10636"/>
<dbReference type="InterPro" id="IPR029058">
    <property type="entry name" value="AB_hydrolase_fold"/>
</dbReference>
<accession>A0A1I5TG80</accession>
<name>A0A1I5TG80_9BACT</name>
<dbReference type="InterPro" id="IPR001031">
    <property type="entry name" value="Thioesterase"/>
</dbReference>
<dbReference type="OrthoDB" id="2213423at2"/>
<sequence length="251" mass="28701">MQKVRLFCLPFVGGSQFSYTPFRPYMPEGIHMISLDLPGHGTLFTEKPLDCLHQIADNLFERIEKYLDEPYGIFGHSMGSMVSFLLLHRIRESGYPMPVHVFLSGRGGACIHEKERGVHELPTEELLLKLEKMSGKSQNLASSPKALCLYEKVLRADLAALDFFEYEQFAGEKLDVNATILIGTHDLYTVKEASFWQKEFRPKIDLNIFEGGHFFIFDYLKEISEMMGEQLLSTSNKLILLENWSLGNRLA</sequence>
<dbReference type="InterPro" id="IPR012223">
    <property type="entry name" value="TEII"/>
</dbReference>
<dbReference type="PANTHER" id="PTHR11487:SF0">
    <property type="entry name" value="S-ACYL FATTY ACID SYNTHASE THIOESTERASE, MEDIUM CHAIN"/>
    <property type="match status" value="1"/>
</dbReference>
<comment type="similarity">
    <text evidence="1">Belongs to the thioesterase family.</text>
</comment>